<protein>
    <submittedName>
        <fullName evidence="2">Uncharacterized protein</fullName>
    </submittedName>
</protein>
<feature type="coiled-coil region" evidence="1">
    <location>
        <begin position="76"/>
        <end position="143"/>
    </location>
</feature>
<dbReference type="PANTHER" id="PTHR24103">
    <property type="entry name" value="E3 UBIQUITIN-PROTEIN LIGASE TRIM"/>
    <property type="match status" value="1"/>
</dbReference>
<evidence type="ECO:0000313" key="2">
    <source>
        <dbReference type="EMBL" id="KAJ1195300.1"/>
    </source>
</evidence>
<accession>A0AAV7V4V8</accession>
<dbReference type="AlphaFoldDB" id="A0AAV7V4V8"/>
<feature type="coiled-coil region" evidence="1">
    <location>
        <begin position="3"/>
        <end position="48"/>
    </location>
</feature>
<dbReference type="EMBL" id="JANPWB010000004">
    <property type="protein sequence ID" value="KAJ1195300.1"/>
    <property type="molecule type" value="Genomic_DNA"/>
</dbReference>
<keyword evidence="1" id="KW-0175">Coiled coil</keyword>
<proteinExistence type="predicted"/>
<dbReference type="InterPro" id="IPR050143">
    <property type="entry name" value="TRIM/RBCC"/>
</dbReference>
<evidence type="ECO:0000313" key="3">
    <source>
        <dbReference type="Proteomes" id="UP001066276"/>
    </source>
</evidence>
<comment type="caution">
    <text evidence="2">The sequence shown here is derived from an EMBL/GenBank/DDBJ whole genome shotgun (WGS) entry which is preliminary data.</text>
</comment>
<sequence length="160" mass="18815">MAMNNIKTEKEKTASEIEQLFQLLRDKENTMNERLEEMEKKITMVENAKLPNQVASPSDRVNEMEECEEPVWELLKNKMRAEKQKIASEIEQLHQLLRDEEQTLYGRLEEMEKTITLVENENISKLSNQITSLNALITDLEKKCEEPAWEVLKVRHSLTQ</sequence>
<keyword evidence="3" id="KW-1185">Reference proteome</keyword>
<name>A0AAV7V4V8_PLEWA</name>
<organism evidence="2 3">
    <name type="scientific">Pleurodeles waltl</name>
    <name type="common">Iberian ribbed newt</name>
    <dbReference type="NCBI Taxonomy" id="8319"/>
    <lineage>
        <taxon>Eukaryota</taxon>
        <taxon>Metazoa</taxon>
        <taxon>Chordata</taxon>
        <taxon>Craniata</taxon>
        <taxon>Vertebrata</taxon>
        <taxon>Euteleostomi</taxon>
        <taxon>Amphibia</taxon>
        <taxon>Batrachia</taxon>
        <taxon>Caudata</taxon>
        <taxon>Salamandroidea</taxon>
        <taxon>Salamandridae</taxon>
        <taxon>Pleurodelinae</taxon>
        <taxon>Pleurodeles</taxon>
    </lineage>
</organism>
<dbReference type="Proteomes" id="UP001066276">
    <property type="component" value="Chromosome 2_2"/>
</dbReference>
<gene>
    <name evidence="2" type="ORF">NDU88_004581</name>
</gene>
<reference evidence="2" key="1">
    <citation type="journal article" date="2022" name="bioRxiv">
        <title>Sequencing and chromosome-scale assembly of the giantPleurodeles waltlgenome.</title>
        <authorList>
            <person name="Brown T."/>
            <person name="Elewa A."/>
            <person name="Iarovenko S."/>
            <person name="Subramanian E."/>
            <person name="Araus A.J."/>
            <person name="Petzold A."/>
            <person name="Susuki M."/>
            <person name="Suzuki K.-i.T."/>
            <person name="Hayashi T."/>
            <person name="Toyoda A."/>
            <person name="Oliveira C."/>
            <person name="Osipova E."/>
            <person name="Leigh N.D."/>
            <person name="Simon A."/>
            <person name="Yun M.H."/>
        </authorList>
    </citation>
    <scope>NUCLEOTIDE SEQUENCE</scope>
    <source>
        <strain evidence="2">20211129_DDA</strain>
        <tissue evidence="2">Liver</tissue>
    </source>
</reference>
<evidence type="ECO:0000256" key="1">
    <source>
        <dbReference type="SAM" id="Coils"/>
    </source>
</evidence>